<feature type="transmembrane region" description="Helical" evidence="7">
    <location>
        <begin position="318"/>
        <end position="346"/>
    </location>
</feature>
<comment type="caution">
    <text evidence="10">The sequence shown here is derived from an EMBL/GenBank/DDBJ whole genome shotgun (WGS) entry which is preliminary data.</text>
</comment>
<keyword evidence="3 7" id="KW-0812">Transmembrane</keyword>
<reference evidence="10 11" key="1">
    <citation type="journal article" date="2015" name="Nature">
        <title>rRNA introns, odd ribosomes, and small enigmatic genomes across a large radiation of phyla.</title>
        <authorList>
            <person name="Brown C.T."/>
            <person name="Hug L.A."/>
            <person name="Thomas B.C."/>
            <person name="Sharon I."/>
            <person name="Castelle C.J."/>
            <person name="Singh A."/>
            <person name="Wilkins M.J."/>
            <person name="Williams K.H."/>
            <person name="Banfield J.F."/>
        </authorList>
    </citation>
    <scope>NUCLEOTIDE SEQUENCE [LARGE SCALE GENOMIC DNA]</scope>
</reference>
<dbReference type="GO" id="GO:0005886">
    <property type="term" value="C:plasma membrane"/>
    <property type="evidence" value="ECO:0007669"/>
    <property type="project" value="UniProtKB-SubCell"/>
</dbReference>
<evidence type="ECO:0000256" key="5">
    <source>
        <dbReference type="ARBA" id="ARBA00023136"/>
    </source>
</evidence>
<feature type="transmembrane region" description="Helical" evidence="7">
    <location>
        <begin position="366"/>
        <end position="384"/>
    </location>
</feature>
<accession>A0A0G0JVH8</accession>
<gene>
    <name evidence="10" type="ORF">US91_C0004G0097</name>
</gene>
<keyword evidence="4 7" id="KW-1133">Transmembrane helix</keyword>
<evidence type="ECO:0008006" key="12">
    <source>
        <dbReference type="Google" id="ProtNLM"/>
    </source>
</evidence>
<keyword evidence="2" id="KW-1003">Cell membrane</keyword>
<dbReference type="AlphaFoldDB" id="A0A0G0JVH8"/>
<evidence type="ECO:0000259" key="9">
    <source>
        <dbReference type="Pfam" id="PF12704"/>
    </source>
</evidence>
<feature type="domain" description="ABC3 transporter permease C-terminal" evidence="8">
    <location>
        <begin position="276"/>
        <end position="394"/>
    </location>
</feature>
<dbReference type="Proteomes" id="UP000034022">
    <property type="component" value="Unassembled WGS sequence"/>
</dbReference>
<evidence type="ECO:0000256" key="2">
    <source>
        <dbReference type="ARBA" id="ARBA00022475"/>
    </source>
</evidence>
<evidence type="ECO:0000259" key="8">
    <source>
        <dbReference type="Pfam" id="PF02687"/>
    </source>
</evidence>
<comment type="subcellular location">
    <subcellularLocation>
        <location evidence="1">Cell membrane</location>
        <topology evidence="1">Multi-pass membrane protein</topology>
    </subcellularLocation>
</comment>
<feature type="transmembrane region" description="Helical" evidence="7">
    <location>
        <begin position="269"/>
        <end position="297"/>
    </location>
</feature>
<dbReference type="InterPro" id="IPR050250">
    <property type="entry name" value="Macrolide_Exporter_MacB"/>
</dbReference>
<name>A0A0G0JVH8_9BACT</name>
<evidence type="ECO:0000313" key="10">
    <source>
        <dbReference type="EMBL" id="KKQ70612.1"/>
    </source>
</evidence>
<evidence type="ECO:0000256" key="1">
    <source>
        <dbReference type="ARBA" id="ARBA00004651"/>
    </source>
</evidence>
<evidence type="ECO:0000313" key="11">
    <source>
        <dbReference type="Proteomes" id="UP000034022"/>
    </source>
</evidence>
<evidence type="ECO:0000256" key="3">
    <source>
        <dbReference type="ARBA" id="ARBA00022692"/>
    </source>
</evidence>
<dbReference type="InterPro" id="IPR003838">
    <property type="entry name" value="ABC3_permease_C"/>
</dbReference>
<dbReference type="GO" id="GO:0022857">
    <property type="term" value="F:transmembrane transporter activity"/>
    <property type="evidence" value="ECO:0007669"/>
    <property type="project" value="TreeGrafter"/>
</dbReference>
<evidence type="ECO:0000256" key="4">
    <source>
        <dbReference type="ARBA" id="ARBA00022989"/>
    </source>
</evidence>
<dbReference type="PANTHER" id="PTHR30572">
    <property type="entry name" value="MEMBRANE COMPONENT OF TRANSPORTER-RELATED"/>
    <property type="match status" value="1"/>
</dbReference>
<dbReference type="EMBL" id="LBUU01000004">
    <property type="protein sequence ID" value="KKQ70612.1"/>
    <property type="molecule type" value="Genomic_DNA"/>
</dbReference>
<keyword evidence="5 7" id="KW-0472">Membrane</keyword>
<dbReference type="Pfam" id="PF02687">
    <property type="entry name" value="FtsX"/>
    <property type="match status" value="1"/>
</dbReference>
<organism evidence="10 11">
    <name type="scientific">Candidatus Falkowbacteria bacterium GW2011_GWE1_38_31</name>
    <dbReference type="NCBI Taxonomy" id="1618638"/>
    <lineage>
        <taxon>Bacteria</taxon>
        <taxon>Candidatus Falkowiibacteriota</taxon>
    </lineage>
</organism>
<comment type="similarity">
    <text evidence="6">Belongs to the ABC-4 integral membrane protein family.</text>
</comment>
<evidence type="ECO:0000256" key="6">
    <source>
        <dbReference type="ARBA" id="ARBA00038076"/>
    </source>
</evidence>
<sequence length="401" mass="44033">MTVLGIVIGIASVIIVYSAGAGINGLVVGQIESFGTDIINTEIKMPTNKKVGNSSSAGATDLAQGVQITSLTLEDMEEIRALPNIKNSYASIMGQEQVSFGNEQKKTFIFGTNASYIDIDKSEVGSGRFFSDEEDKSLSQVAVIGSNVKEELFGDSDALSRLIKIRKTKFRVIGVVKERGAVMGMDFDDFVYVPIRTMQKRIMAINHISYFISQVNDMSRAEETAEDMRYILRERHDIKVENIDDYNKDDFRVVTMTEMMSMMDTVTGALTLLLLAIVAISLIVGGVGILNIMYVVVSERTAEIGLRKAVGAKYSDIMLQFIFESILITIIGGIVGVVVGVFLSFLISFGANAYGLDWRFSIPMQAYVVAVGFSLVFGVFFGVYPARKAAHMDPIEALRRE</sequence>
<dbReference type="InterPro" id="IPR025857">
    <property type="entry name" value="MacB_PCD"/>
</dbReference>
<evidence type="ECO:0000256" key="7">
    <source>
        <dbReference type="SAM" id="Phobius"/>
    </source>
</evidence>
<feature type="domain" description="MacB-like periplasmic core" evidence="9">
    <location>
        <begin position="1"/>
        <end position="229"/>
    </location>
</feature>
<proteinExistence type="inferred from homology"/>
<dbReference type="Pfam" id="PF12704">
    <property type="entry name" value="MacB_PCD"/>
    <property type="match status" value="1"/>
</dbReference>
<protein>
    <recommendedName>
        <fullName evidence="12">Macrolide export ATP-binding/permease protein MacB</fullName>
    </recommendedName>
</protein>
<dbReference type="PANTHER" id="PTHR30572:SF4">
    <property type="entry name" value="ABC TRANSPORTER PERMEASE YTRF"/>
    <property type="match status" value="1"/>
</dbReference>